<feature type="region of interest" description="Disordered" evidence="2">
    <location>
        <begin position="105"/>
        <end position="179"/>
    </location>
</feature>
<dbReference type="SUPFAM" id="SSF82708">
    <property type="entry name" value="R3H domain"/>
    <property type="match status" value="1"/>
</dbReference>
<evidence type="ECO:0000313" key="6">
    <source>
        <dbReference type="Proteomes" id="UP000037904"/>
    </source>
</evidence>
<dbReference type="Pfam" id="PF01424">
    <property type="entry name" value="R3H"/>
    <property type="match status" value="1"/>
</dbReference>
<feature type="compositionally biased region" description="Low complexity" evidence="2">
    <location>
        <begin position="586"/>
        <end position="598"/>
    </location>
</feature>
<dbReference type="Gene3D" id="3.30.1370.50">
    <property type="entry name" value="R3H-like domain"/>
    <property type="match status" value="1"/>
</dbReference>
<feature type="compositionally biased region" description="Polar residues" evidence="2">
    <location>
        <begin position="33"/>
        <end position="50"/>
    </location>
</feature>
<feature type="region of interest" description="Disordered" evidence="2">
    <location>
        <begin position="427"/>
        <end position="680"/>
    </location>
</feature>
<dbReference type="PROSITE" id="PS51673">
    <property type="entry name" value="SUZ"/>
    <property type="match status" value="1"/>
</dbReference>
<evidence type="ECO:0000259" key="3">
    <source>
        <dbReference type="PROSITE" id="PS51061"/>
    </source>
</evidence>
<organism evidence="5 6">
    <name type="scientific">Fusarium langsethiae</name>
    <dbReference type="NCBI Taxonomy" id="179993"/>
    <lineage>
        <taxon>Eukaryota</taxon>
        <taxon>Fungi</taxon>
        <taxon>Dikarya</taxon>
        <taxon>Ascomycota</taxon>
        <taxon>Pezizomycotina</taxon>
        <taxon>Sordariomycetes</taxon>
        <taxon>Hypocreomycetidae</taxon>
        <taxon>Hypocreales</taxon>
        <taxon>Nectriaceae</taxon>
        <taxon>Fusarium</taxon>
    </lineage>
</organism>
<feature type="region of interest" description="Disordered" evidence="2">
    <location>
        <begin position="1"/>
        <end position="74"/>
    </location>
</feature>
<dbReference type="OrthoDB" id="278430at2759"/>
<feature type="compositionally biased region" description="Pro residues" evidence="2">
    <location>
        <begin position="528"/>
        <end position="545"/>
    </location>
</feature>
<evidence type="ECO:0000259" key="4">
    <source>
        <dbReference type="PROSITE" id="PS51673"/>
    </source>
</evidence>
<name>A0A0N1J2Y2_FUSLA</name>
<protein>
    <submittedName>
        <fullName evidence="5">R3h protein 1</fullName>
    </submittedName>
</protein>
<dbReference type="CDD" id="cd02642">
    <property type="entry name" value="R3H_encore_like"/>
    <property type="match status" value="1"/>
</dbReference>
<feature type="domain" description="R3H" evidence="3">
    <location>
        <begin position="276"/>
        <end position="339"/>
    </location>
</feature>
<dbReference type="InterPro" id="IPR036867">
    <property type="entry name" value="R3H_dom_sf"/>
</dbReference>
<feature type="compositionally biased region" description="Basic and acidic residues" evidence="2">
    <location>
        <begin position="160"/>
        <end position="172"/>
    </location>
</feature>
<gene>
    <name evidence="5" type="ORF">FLAG1_02955</name>
</gene>
<sequence>MAPAQVSPDLPKPSFAKVAASVSKDSAPPANRQIATPSEEVSMSSTTPISTGPVIANGRSGKAPAINAPSPQLGTTASLAEHRSGVDDFAGSLNGLSLREKTPSLVVNGSGPLAPERPAVIVGRDSGSDDSQRADSSSELGTKPPSLDGKSITSGTTFALDEKESLRPDDSASVKAAAEDDDAFSIRGSLVAGSRIGSEVAARARGIPLGDIPERRLPQQAPGVVAQGVLTPQSSSSEQPAGAPLGAAGSSDALGVIYRQAPDEKLLEAMASPKDRLFLLRLEKQVIDFVQDSKEPYMDLPPSNSFCRMLTHKLADYYHMTHSFEPHVGSVRIFRTPFCRVPTSLALINPSPSVPSSNTPPPAVLPRKIMRRGQDSEGGPSASPSKAASETGSDAKDKPAANQKLTREEREELYKLARERIFGSSEENIAEDGDNGISRASSVSAKDKSNLGKRGKTGKQRRDDSDSFDSRHHYTPYWGPQQQTWVPQPQYMPPPNPQYGAQAPPGAAYQGQMGPVYTQQGPGYPAMPGVPPNQPYPQYSVPPYPAQASQQRYPSGGSPMTNYGAPVPPAGSHQPAWQPGFAPPAQLQQRGGTPTGPQGHMGIPYAFGQLPANINPHDPKSQHPIPGSYNRNHAFNPKTQSFVPGGGMAPVPPPQPPFTAPGSHHGSPQVGSPHLAYPGAYQQPIPQPYGGGYGMARQGSSSSMPAYHSPRVAHVAPPVMPQNPQHMAPQAHPHHPPAYNIPNRPNIPQGPSQPYSHLPTYGNPATLPQKPDTGI</sequence>
<reference evidence="5 6" key="1">
    <citation type="submission" date="2015-04" db="EMBL/GenBank/DDBJ databases">
        <title>The draft genome sequence of Fusarium langsethiae, a T-2/HT-2 mycotoxin producer.</title>
        <authorList>
            <person name="Lysoe E."/>
            <person name="Divon H.H."/>
            <person name="Terzi V."/>
            <person name="Orru L."/>
            <person name="Lamontanara A."/>
            <person name="Kolseth A.-K."/>
            <person name="Frandsen R.J."/>
            <person name="Nielsen K."/>
            <person name="Thrane U."/>
        </authorList>
    </citation>
    <scope>NUCLEOTIDE SEQUENCE [LARGE SCALE GENOMIC DNA]</scope>
    <source>
        <strain evidence="5 6">Fl201059</strain>
    </source>
</reference>
<dbReference type="GO" id="GO:0003676">
    <property type="term" value="F:nucleic acid binding"/>
    <property type="evidence" value="ECO:0007669"/>
    <property type="project" value="UniProtKB-UniRule"/>
</dbReference>
<feature type="compositionally biased region" description="Low complexity" evidence="2">
    <location>
        <begin position="12"/>
        <end position="30"/>
    </location>
</feature>
<dbReference type="Pfam" id="PF12752">
    <property type="entry name" value="SUZ"/>
    <property type="match status" value="1"/>
</dbReference>
<dbReference type="PANTHER" id="PTHR15672">
    <property type="entry name" value="CAMP-REGULATED PHOSPHOPROTEIN 21 RELATED R3H DOMAIN CONTAINING PROTEIN"/>
    <property type="match status" value="1"/>
</dbReference>
<feature type="region of interest" description="Disordered" evidence="2">
    <location>
        <begin position="372"/>
        <end position="409"/>
    </location>
</feature>
<keyword evidence="6" id="KW-1185">Reference proteome</keyword>
<dbReference type="GO" id="GO:0006012">
    <property type="term" value="P:galactose metabolic process"/>
    <property type="evidence" value="ECO:0007669"/>
    <property type="project" value="TreeGrafter"/>
</dbReference>
<evidence type="ECO:0000313" key="5">
    <source>
        <dbReference type="EMBL" id="KPA44074.1"/>
    </source>
</evidence>
<dbReference type="EMBL" id="JXCE01000031">
    <property type="protein sequence ID" value="KPA44074.1"/>
    <property type="molecule type" value="Genomic_DNA"/>
</dbReference>
<feature type="region of interest" description="Disordered" evidence="2">
    <location>
        <begin position="714"/>
        <end position="775"/>
    </location>
</feature>
<accession>A0A0N1J2Y2</accession>
<feature type="compositionally biased region" description="Pro residues" evidence="2">
    <location>
        <begin position="650"/>
        <end position="659"/>
    </location>
</feature>
<dbReference type="AlphaFoldDB" id="A0A0N1J2Y2"/>
<feature type="compositionally biased region" description="Low complexity" evidence="2">
    <location>
        <begin position="377"/>
        <end position="390"/>
    </location>
</feature>
<comment type="caution">
    <text evidence="5">The sequence shown here is derived from an EMBL/GenBank/DDBJ whole genome shotgun (WGS) entry which is preliminary data.</text>
</comment>
<dbReference type="InterPro" id="IPR051937">
    <property type="entry name" value="R3H_domain_containing"/>
</dbReference>
<dbReference type="InterPro" id="IPR001374">
    <property type="entry name" value="R3H_dom"/>
</dbReference>
<evidence type="ECO:0000256" key="2">
    <source>
        <dbReference type="SAM" id="MobiDB-lite"/>
    </source>
</evidence>
<feature type="compositionally biased region" description="Basic and acidic residues" evidence="2">
    <location>
        <begin position="393"/>
        <end position="409"/>
    </location>
</feature>
<feature type="domain" description="SUZ" evidence="4">
    <location>
        <begin position="340"/>
        <end position="426"/>
    </location>
</feature>
<dbReference type="InterPro" id="IPR024771">
    <property type="entry name" value="SUZ"/>
</dbReference>
<evidence type="ECO:0000256" key="1">
    <source>
        <dbReference type="ARBA" id="ARBA00022553"/>
    </source>
</evidence>
<feature type="compositionally biased region" description="Polar residues" evidence="2">
    <location>
        <begin position="629"/>
        <end position="641"/>
    </location>
</feature>
<dbReference type="PANTHER" id="PTHR15672:SF8">
    <property type="entry name" value="PROTEIN ENCORE"/>
    <property type="match status" value="1"/>
</dbReference>
<dbReference type="PROSITE" id="PS51061">
    <property type="entry name" value="R3H"/>
    <property type="match status" value="1"/>
</dbReference>
<proteinExistence type="predicted"/>
<feature type="compositionally biased region" description="Polar residues" evidence="2">
    <location>
        <begin position="548"/>
        <end position="561"/>
    </location>
</feature>
<feature type="compositionally biased region" description="Low complexity" evidence="2">
    <location>
        <begin position="722"/>
        <end position="731"/>
    </location>
</feature>
<dbReference type="Proteomes" id="UP000037904">
    <property type="component" value="Unassembled WGS sequence"/>
</dbReference>
<feature type="compositionally biased region" description="Basic and acidic residues" evidence="2">
    <location>
        <begin position="460"/>
        <end position="472"/>
    </location>
</feature>
<feature type="compositionally biased region" description="Low complexity" evidence="2">
    <location>
        <begin position="498"/>
        <end position="515"/>
    </location>
</feature>
<keyword evidence="1" id="KW-0597">Phosphoprotein</keyword>